<evidence type="ECO:0000313" key="3">
    <source>
        <dbReference type="Proteomes" id="UP000283433"/>
    </source>
</evidence>
<sequence length="122" mass="13748">MFVCIIHCSAEFLIDKTHSISHRAEASIKDEGKKSHNEKQKGCGDDEDCSCCNQHGNYVVNENIKVNFEIKVPSAPELTYYFGNPTELYYRVVAINSSWPEIHGPPTISGKDISIKFRSLLI</sequence>
<reference evidence="2 3" key="1">
    <citation type="submission" date="2016-07" db="EMBL/GenBank/DDBJ databases">
        <title>Genome of Pelobium manganitolerans.</title>
        <authorList>
            <person name="Wu S."/>
            <person name="Wang G."/>
        </authorList>
    </citation>
    <scope>NUCLEOTIDE SEQUENCE [LARGE SCALE GENOMIC DNA]</scope>
    <source>
        <strain evidence="2 3">YS-25</strain>
    </source>
</reference>
<dbReference type="AlphaFoldDB" id="A0A419S4T6"/>
<evidence type="ECO:0000313" key="2">
    <source>
        <dbReference type="EMBL" id="RKD15132.1"/>
    </source>
</evidence>
<protein>
    <submittedName>
        <fullName evidence="2">Uncharacterized protein</fullName>
    </submittedName>
</protein>
<dbReference type="EMBL" id="MBTA01000025">
    <property type="protein sequence ID" value="RKD15132.1"/>
    <property type="molecule type" value="Genomic_DNA"/>
</dbReference>
<gene>
    <name evidence="2" type="ORF">BCY91_06315</name>
</gene>
<keyword evidence="3" id="KW-1185">Reference proteome</keyword>
<evidence type="ECO:0000256" key="1">
    <source>
        <dbReference type="SAM" id="MobiDB-lite"/>
    </source>
</evidence>
<feature type="compositionally biased region" description="Basic and acidic residues" evidence="1">
    <location>
        <begin position="25"/>
        <end position="44"/>
    </location>
</feature>
<accession>A0A419S4T6</accession>
<proteinExistence type="predicted"/>
<dbReference type="Proteomes" id="UP000283433">
    <property type="component" value="Unassembled WGS sequence"/>
</dbReference>
<name>A0A419S4T6_9SPHI</name>
<organism evidence="2 3">
    <name type="scientific">Pelobium manganitolerans</name>
    <dbReference type="NCBI Taxonomy" id="1842495"/>
    <lineage>
        <taxon>Bacteria</taxon>
        <taxon>Pseudomonadati</taxon>
        <taxon>Bacteroidota</taxon>
        <taxon>Sphingobacteriia</taxon>
        <taxon>Sphingobacteriales</taxon>
        <taxon>Sphingobacteriaceae</taxon>
        <taxon>Pelobium</taxon>
    </lineage>
</organism>
<feature type="region of interest" description="Disordered" evidence="1">
    <location>
        <begin position="25"/>
        <end position="46"/>
    </location>
</feature>
<comment type="caution">
    <text evidence="2">The sequence shown here is derived from an EMBL/GenBank/DDBJ whole genome shotgun (WGS) entry which is preliminary data.</text>
</comment>